<dbReference type="InterPro" id="IPR038377">
    <property type="entry name" value="Na/Glc_symporter_sf"/>
</dbReference>
<proteinExistence type="inferred from homology"/>
<feature type="transmembrane region" description="Helical" evidence="7">
    <location>
        <begin position="537"/>
        <end position="556"/>
    </location>
</feature>
<keyword evidence="3 7" id="KW-0812">Transmembrane</keyword>
<feature type="transmembrane region" description="Helical" evidence="7">
    <location>
        <begin position="189"/>
        <end position="209"/>
    </location>
</feature>
<evidence type="ECO:0000256" key="1">
    <source>
        <dbReference type="ARBA" id="ARBA00004141"/>
    </source>
</evidence>
<feature type="transmembrane region" description="Helical" evidence="7">
    <location>
        <begin position="35"/>
        <end position="56"/>
    </location>
</feature>
<dbReference type="PANTHER" id="PTHR11819:SF195">
    <property type="entry name" value="SODIUM_GLUCOSE COTRANSPORTER 4"/>
    <property type="match status" value="1"/>
</dbReference>
<evidence type="ECO:0000256" key="2">
    <source>
        <dbReference type="ARBA" id="ARBA00006434"/>
    </source>
</evidence>
<sequence length="558" mass="60337">MTPIDWTIIGLYFLVIVGIVWWSSKKTSTSEDYFLAGRDVGWFAVGASLFASNVGSEHVVGLAGGGANNGLAQAHWELHAWLMIVLAWVFVPFYYRSGVFTMPQFLEKRFDARSRWVLSIVSLIAYVFTKVSVTVYAGALVFRTLLPDTFGTPDNAFWVGAFTTVILTGIYTVLGGLRAVVYTEVLQTGLLLLGSAMITIFGLDLLGGWGELQAVAAQNADRFALWRPNSDPDFPWLGVMMASVIVGIWYWCTDQYIVQRTLSARSLTDARRGAIWGGFLKVWPVFIFLIPGMIGYALYEKGLIGLPPGPDGVGVVGDMVFPTMVAELLPVGLRGLVVGGLLSALMSSLASLFNSCATLFTVDIYEKLRPGRSEAELVRVGRLATGVVVFFGMLWIPIMKVVAEGNAGLYDYLQNVQGFLAPPITAVFLLGLGSKKITPSGAFYGMVIGFVIGMVKLTLQTLVQSGAMAPDGVLGAIGAFNGYYFSGVLFAISVVLMIGISAVTKPRDEAEIRGLTFGSLTPEEAAENRASWGLPDIIGTVIVLGLVVGIYLYFSFWI</sequence>
<evidence type="ECO:0000256" key="3">
    <source>
        <dbReference type="ARBA" id="ARBA00022692"/>
    </source>
</evidence>
<feature type="transmembrane region" description="Helical" evidence="7">
    <location>
        <begin position="76"/>
        <end position="95"/>
    </location>
</feature>
<protein>
    <submittedName>
        <fullName evidence="8">Na+/glucose cotransporter</fullName>
    </submittedName>
</protein>
<feature type="transmembrane region" description="Helical" evidence="7">
    <location>
        <begin position="383"/>
        <end position="403"/>
    </location>
</feature>
<dbReference type="PROSITE" id="PS50283">
    <property type="entry name" value="NA_SOLUT_SYMP_3"/>
    <property type="match status" value="1"/>
</dbReference>
<evidence type="ECO:0000256" key="5">
    <source>
        <dbReference type="ARBA" id="ARBA00023136"/>
    </source>
</evidence>
<dbReference type="PANTHER" id="PTHR11819">
    <property type="entry name" value="SOLUTE CARRIER FAMILY 5"/>
    <property type="match status" value="1"/>
</dbReference>
<keyword evidence="4 7" id="KW-1133">Transmembrane helix</keyword>
<feature type="transmembrane region" description="Helical" evidence="7">
    <location>
        <begin position="234"/>
        <end position="252"/>
    </location>
</feature>
<feature type="transmembrane region" description="Helical" evidence="7">
    <location>
        <begin position="483"/>
        <end position="503"/>
    </location>
</feature>
<dbReference type="GO" id="GO:0005412">
    <property type="term" value="F:D-glucose:sodium symporter activity"/>
    <property type="evidence" value="ECO:0007669"/>
    <property type="project" value="TreeGrafter"/>
</dbReference>
<reference evidence="8 9" key="1">
    <citation type="submission" date="2016-11" db="EMBL/GenBank/DDBJ databases">
        <title>Study of marine rhodopsin-containing bacteria.</title>
        <authorList>
            <person name="Yoshizawa S."/>
            <person name="Kumagai Y."/>
            <person name="Kogure K."/>
        </authorList>
    </citation>
    <scope>NUCLEOTIDE SEQUENCE [LARGE SCALE GENOMIC DNA]</scope>
    <source>
        <strain evidence="8 9">SAORIC-28</strain>
    </source>
</reference>
<gene>
    <name evidence="8" type="ORF">BSZ37_00370</name>
</gene>
<comment type="subcellular location">
    <subcellularLocation>
        <location evidence="1">Membrane</location>
        <topology evidence="1">Multi-pass membrane protein</topology>
    </subcellularLocation>
</comment>
<comment type="caution">
    <text evidence="8">The sequence shown here is derived from an EMBL/GenBank/DDBJ whole genome shotgun (WGS) entry which is preliminary data.</text>
</comment>
<dbReference type="InterPro" id="IPR001734">
    <property type="entry name" value="Na/solute_symporter"/>
</dbReference>
<keyword evidence="5 7" id="KW-0472">Membrane</keyword>
<evidence type="ECO:0000313" key="9">
    <source>
        <dbReference type="Proteomes" id="UP000216339"/>
    </source>
</evidence>
<dbReference type="GO" id="GO:0005886">
    <property type="term" value="C:plasma membrane"/>
    <property type="evidence" value="ECO:0007669"/>
    <property type="project" value="TreeGrafter"/>
</dbReference>
<dbReference type="RefSeq" id="WP_095508638.1">
    <property type="nucleotide sequence ID" value="NZ_MQWD01000001.1"/>
</dbReference>
<dbReference type="AlphaFoldDB" id="A0A271IUY5"/>
<evidence type="ECO:0000256" key="6">
    <source>
        <dbReference type="RuleBase" id="RU362091"/>
    </source>
</evidence>
<evidence type="ECO:0000256" key="4">
    <source>
        <dbReference type="ARBA" id="ARBA00022989"/>
    </source>
</evidence>
<keyword evidence="9" id="KW-1185">Reference proteome</keyword>
<dbReference type="NCBIfam" id="TIGR00813">
    <property type="entry name" value="sss"/>
    <property type="match status" value="1"/>
</dbReference>
<dbReference type="OrthoDB" id="9814523at2"/>
<dbReference type="Proteomes" id="UP000216339">
    <property type="component" value="Unassembled WGS sequence"/>
</dbReference>
<dbReference type="Gene3D" id="1.20.1730.10">
    <property type="entry name" value="Sodium/glucose cotransporter"/>
    <property type="match status" value="1"/>
</dbReference>
<feature type="transmembrane region" description="Helical" evidence="7">
    <location>
        <begin position="273"/>
        <end position="299"/>
    </location>
</feature>
<evidence type="ECO:0000313" key="8">
    <source>
        <dbReference type="EMBL" id="PAP75012.1"/>
    </source>
</evidence>
<dbReference type="CDD" id="cd10329">
    <property type="entry name" value="SLC5sbd_SGLT1-like"/>
    <property type="match status" value="1"/>
</dbReference>
<feature type="transmembrane region" description="Helical" evidence="7">
    <location>
        <begin position="441"/>
        <end position="463"/>
    </location>
</feature>
<name>A0A271IUY5_9BACT</name>
<dbReference type="PROSITE" id="PS00457">
    <property type="entry name" value="NA_SOLUT_SYMP_2"/>
    <property type="match status" value="1"/>
</dbReference>
<feature type="transmembrane region" description="Helical" evidence="7">
    <location>
        <begin position="116"/>
        <end position="137"/>
    </location>
</feature>
<accession>A0A271IUY5</accession>
<feature type="transmembrane region" description="Helical" evidence="7">
    <location>
        <begin position="336"/>
        <end position="362"/>
    </location>
</feature>
<dbReference type="Pfam" id="PF00474">
    <property type="entry name" value="SSF"/>
    <property type="match status" value="1"/>
</dbReference>
<organism evidence="8 9">
    <name type="scientific">Rubrivirga marina</name>
    <dbReference type="NCBI Taxonomy" id="1196024"/>
    <lineage>
        <taxon>Bacteria</taxon>
        <taxon>Pseudomonadati</taxon>
        <taxon>Rhodothermota</taxon>
        <taxon>Rhodothermia</taxon>
        <taxon>Rhodothermales</taxon>
        <taxon>Rubricoccaceae</taxon>
        <taxon>Rubrivirga</taxon>
    </lineage>
</organism>
<dbReference type="InterPro" id="IPR018212">
    <property type="entry name" value="Na/solute_symporter_CS"/>
</dbReference>
<evidence type="ECO:0000256" key="7">
    <source>
        <dbReference type="SAM" id="Phobius"/>
    </source>
</evidence>
<comment type="similarity">
    <text evidence="2 6">Belongs to the sodium:solute symporter (SSF) (TC 2.A.21) family.</text>
</comment>
<feature type="transmembrane region" description="Helical" evidence="7">
    <location>
        <begin position="415"/>
        <end position="434"/>
    </location>
</feature>
<feature type="transmembrane region" description="Helical" evidence="7">
    <location>
        <begin position="157"/>
        <end position="177"/>
    </location>
</feature>
<dbReference type="EMBL" id="MQWD01000001">
    <property type="protein sequence ID" value="PAP75012.1"/>
    <property type="molecule type" value="Genomic_DNA"/>
</dbReference>
<feature type="transmembrane region" description="Helical" evidence="7">
    <location>
        <begin position="6"/>
        <end position="23"/>
    </location>
</feature>